<dbReference type="EMBL" id="VSRR010038521">
    <property type="protein sequence ID" value="MPC74241.1"/>
    <property type="molecule type" value="Genomic_DNA"/>
</dbReference>
<keyword evidence="2" id="KW-1185">Reference proteome</keyword>
<proteinExistence type="predicted"/>
<accession>A0A5B7HMT7</accession>
<protein>
    <submittedName>
        <fullName evidence="1">Uncharacterized protein</fullName>
    </submittedName>
</protein>
<evidence type="ECO:0000313" key="1">
    <source>
        <dbReference type="EMBL" id="MPC74241.1"/>
    </source>
</evidence>
<sequence length="66" mass="7199">MKSLSPYPAGTCFGLATNNDSYRHRSQFLPDKSYIILAGLHEPDTILAPPAPRPREASTLGKVLNC</sequence>
<comment type="caution">
    <text evidence="1">The sequence shown here is derived from an EMBL/GenBank/DDBJ whole genome shotgun (WGS) entry which is preliminary data.</text>
</comment>
<dbReference type="Proteomes" id="UP000324222">
    <property type="component" value="Unassembled WGS sequence"/>
</dbReference>
<organism evidence="1 2">
    <name type="scientific">Portunus trituberculatus</name>
    <name type="common">Swimming crab</name>
    <name type="synonym">Neptunus trituberculatus</name>
    <dbReference type="NCBI Taxonomy" id="210409"/>
    <lineage>
        <taxon>Eukaryota</taxon>
        <taxon>Metazoa</taxon>
        <taxon>Ecdysozoa</taxon>
        <taxon>Arthropoda</taxon>
        <taxon>Crustacea</taxon>
        <taxon>Multicrustacea</taxon>
        <taxon>Malacostraca</taxon>
        <taxon>Eumalacostraca</taxon>
        <taxon>Eucarida</taxon>
        <taxon>Decapoda</taxon>
        <taxon>Pleocyemata</taxon>
        <taxon>Brachyura</taxon>
        <taxon>Eubrachyura</taxon>
        <taxon>Portunoidea</taxon>
        <taxon>Portunidae</taxon>
        <taxon>Portuninae</taxon>
        <taxon>Portunus</taxon>
    </lineage>
</organism>
<reference evidence="1 2" key="1">
    <citation type="submission" date="2019-05" db="EMBL/GenBank/DDBJ databases">
        <title>Another draft genome of Portunus trituberculatus and its Hox gene families provides insights of decapod evolution.</title>
        <authorList>
            <person name="Jeong J.-H."/>
            <person name="Song I."/>
            <person name="Kim S."/>
            <person name="Choi T."/>
            <person name="Kim D."/>
            <person name="Ryu S."/>
            <person name="Kim W."/>
        </authorList>
    </citation>
    <scope>NUCLEOTIDE SEQUENCE [LARGE SCALE GENOMIC DNA]</scope>
    <source>
        <tissue evidence="1">Muscle</tissue>
    </source>
</reference>
<name>A0A5B7HMT7_PORTR</name>
<gene>
    <name evidence="1" type="ORF">E2C01_068594</name>
</gene>
<evidence type="ECO:0000313" key="2">
    <source>
        <dbReference type="Proteomes" id="UP000324222"/>
    </source>
</evidence>
<dbReference type="AlphaFoldDB" id="A0A5B7HMT7"/>